<dbReference type="Proteomes" id="UP000091918">
    <property type="component" value="Unassembled WGS sequence"/>
</dbReference>
<sequence>MENQVCLLTYLQSALPAIPINTPPKSGNTTDRAYKASDISNVEIWDDFNLNTIIQSYQNLLVQAQLPPHSMPTSPPRAITGEDSLRSKIWE</sequence>
<organism evidence="2 3">
    <name type="scientific">Emergomyces africanus</name>
    <dbReference type="NCBI Taxonomy" id="1955775"/>
    <lineage>
        <taxon>Eukaryota</taxon>
        <taxon>Fungi</taxon>
        <taxon>Dikarya</taxon>
        <taxon>Ascomycota</taxon>
        <taxon>Pezizomycotina</taxon>
        <taxon>Eurotiomycetes</taxon>
        <taxon>Eurotiomycetidae</taxon>
        <taxon>Onygenales</taxon>
        <taxon>Ajellomycetaceae</taxon>
        <taxon>Emergomyces</taxon>
    </lineage>
</organism>
<reference evidence="2 3" key="1">
    <citation type="submission" date="2015-07" db="EMBL/GenBank/DDBJ databases">
        <title>Emmonsia species relationships and genome sequence.</title>
        <authorList>
            <person name="Cuomo C.A."/>
            <person name="Schwartz I.S."/>
            <person name="Kenyon C."/>
            <person name="de Hoog G.S."/>
            <person name="Govender N.P."/>
            <person name="Botha A."/>
            <person name="Moreno L."/>
            <person name="de Vries M."/>
            <person name="Munoz J.F."/>
            <person name="Stielow J.B."/>
        </authorList>
    </citation>
    <scope>NUCLEOTIDE SEQUENCE [LARGE SCALE GENOMIC DNA]</scope>
    <source>
        <strain evidence="2 3">CBS 136260</strain>
    </source>
</reference>
<protein>
    <submittedName>
        <fullName evidence="2">Uncharacterized protein</fullName>
    </submittedName>
</protein>
<dbReference type="STRING" id="1658172.A0A1B7P6G6"/>
<gene>
    <name evidence="2" type="ORF">ACJ72_00989</name>
</gene>
<dbReference type="AlphaFoldDB" id="A0A1B7P6G6"/>
<dbReference type="EMBL" id="LGUA01000061">
    <property type="protein sequence ID" value="OAX84625.1"/>
    <property type="molecule type" value="Genomic_DNA"/>
</dbReference>
<proteinExistence type="predicted"/>
<feature type="region of interest" description="Disordered" evidence="1">
    <location>
        <begin position="68"/>
        <end position="91"/>
    </location>
</feature>
<keyword evidence="3" id="KW-1185">Reference proteome</keyword>
<name>A0A1B7P6G6_9EURO</name>
<accession>A0A1B7P6G6</accession>
<evidence type="ECO:0000313" key="2">
    <source>
        <dbReference type="EMBL" id="OAX84625.1"/>
    </source>
</evidence>
<evidence type="ECO:0000256" key="1">
    <source>
        <dbReference type="SAM" id="MobiDB-lite"/>
    </source>
</evidence>
<dbReference type="OrthoDB" id="4206506at2759"/>
<evidence type="ECO:0000313" key="3">
    <source>
        <dbReference type="Proteomes" id="UP000091918"/>
    </source>
</evidence>
<comment type="caution">
    <text evidence="2">The sequence shown here is derived from an EMBL/GenBank/DDBJ whole genome shotgun (WGS) entry which is preliminary data.</text>
</comment>